<dbReference type="HAMAP" id="MF_00055">
    <property type="entry name" value="MEMO1"/>
    <property type="match status" value="1"/>
</dbReference>
<comment type="caution">
    <text evidence="3">The sequence shown here is derived from an EMBL/GenBank/DDBJ whole genome shotgun (WGS) entry which is preliminary data.</text>
</comment>
<dbReference type="CDD" id="cd07361">
    <property type="entry name" value="MEMO_like"/>
    <property type="match status" value="1"/>
</dbReference>
<dbReference type="VEuPathDB" id="FungiDB:SeMB42_g06417"/>
<sequence length="345" mass="37721">MIRRASHAGSWYTRQASRLSKELDAWLANVPSPSDDGSSASVPLPVSPARAIIAPHAGYSYSGQAAAYAYKCIHPNSIDRIFILGPSHHVYLDGCALTKCETYDTPLGNLKIDSEIVAELKETGHFEDMDIDVDENEHSLEMHLPYIHKIMQGKTNGSFTIVPILVGGISTAKESMYGRILAPYLANPRHFFVISSDFCHWGQRFAYTYRHSSVQTPIHASIEALDREGIACIESLDPAKFAAYLKKTRNTICGRHPIGVLMNSVVAAFISSDSNSGTSNNIGSNITNTKGEQAAVVDGTVHDRSNSYNSGAEIKFIYYAQSSKVLAEHDSSVSYASAYCRVHPD</sequence>
<evidence type="ECO:0000313" key="5">
    <source>
        <dbReference type="Proteomes" id="UP000320475"/>
    </source>
</evidence>
<dbReference type="EMBL" id="QEAM01000464">
    <property type="protein sequence ID" value="TPX39583.1"/>
    <property type="molecule type" value="Genomic_DNA"/>
</dbReference>
<dbReference type="Proteomes" id="UP000320475">
    <property type="component" value="Unassembled WGS sequence"/>
</dbReference>
<evidence type="ECO:0000313" key="4">
    <source>
        <dbReference type="Proteomes" id="UP000317494"/>
    </source>
</evidence>
<evidence type="ECO:0000313" key="2">
    <source>
        <dbReference type="EMBL" id="TPX39194.1"/>
    </source>
</evidence>
<proteinExistence type="inferred from homology"/>
<dbReference type="EMBL" id="QEAN01000360">
    <property type="protein sequence ID" value="TPX39194.1"/>
    <property type="molecule type" value="Genomic_DNA"/>
</dbReference>
<reference evidence="4 5" key="1">
    <citation type="journal article" date="2019" name="Sci. Rep.">
        <title>Comparative genomics of chytrid fungi reveal insights into the obligate biotrophic and pathogenic lifestyle of Synchytrium endobioticum.</title>
        <authorList>
            <person name="van de Vossenberg B.T.L.H."/>
            <person name="Warris S."/>
            <person name="Nguyen H.D.T."/>
            <person name="van Gent-Pelzer M.P.E."/>
            <person name="Joly D.L."/>
            <person name="van de Geest H.C."/>
            <person name="Bonants P.J.M."/>
            <person name="Smith D.S."/>
            <person name="Levesque C.A."/>
            <person name="van der Lee T.A.J."/>
        </authorList>
    </citation>
    <scope>NUCLEOTIDE SEQUENCE [LARGE SCALE GENOMIC DNA]</scope>
    <source>
        <strain evidence="3 5">LEV6574</strain>
        <strain evidence="2 4">MB42</strain>
    </source>
</reference>
<protein>
    <recommendedName>
        <fullName evidence="6">AmmeMemoRadiSam system protein B</fullName>
    </recommendedName>
</protein>
<gene>
    <name evidence="3" type="ORF">SeLEV6574_g07112</name>
    <name evidence="2" type="ORF">SeMB42_g06417</name>
</gene>
<dbReference type="OrthoDB" id="417112at2759"/>
<evidence type="ECO:0000256" key="1">
    <source>
        <dbReference type="ARBA" id="ARBA00006315"/>
    </source>
</evidence>
<keyword evidence="4" id="KW-1185">Reference proteome</keyword>
<accession>A0A507CM87</accession>
<dbReference type="Proteomes" id="UP000317494">
    <property type="component" value="Unassembled WGS sequence"/>
</dbReference>
<dbReference type="NCBIfam" id="TIGR04336">
    <property type="entry name" value="AmmeMemoSam_B"/>
    <property type="match status" value="1"/>
</dbReference>
<name>A0A507CM87_9FUNG</name>
<comment type="similarity">
    <text evidence="1">Belongs to the MEMO1 family.</text>
</comment>
<dbReference type="Gene3D" id="3.40.830.10">
    <property type="entry name" value="LigB-like"/>
    <property type="match status" value="1"/>
</dbReference>
<dbReference type="InterPro" id="IPR002737">
    <property type="entry name" value="MEMO1_fam"/>
</dbReference>
<evidence type="ECO:0008006" key="6">
    <source>
        <dbReference type="Google" id="ProtNLM"/>
    </source>
</evidence>
<dbReference type="PANTHER" id="PTHR11060:SF0">
    <property type="entry name" value="PROTEIN MEMO1"/>
    <property type="match status" value="1"/>
</dbReference>
<dbReference type="Pfam" id="PF01875">
    <property type="entry name" value="Memo"/>
    <property type="match status" value="1"/>
</dbReference>
<organism evidence="3 5">
    <name type="scientific">Synchytrium endobioticum</name>
    <dbReference type="NCBI Taxonomy" id="286115"/>
    <lineage>
        <taxon>Eukaryota</taxon>
        <taxon>Fungi</taxon>
        <taxon>Fungi incertae sedis</taxon>
        <taxon>Chytridiomycota</taxon>
        <taxon>Chytridiomycota incertae sedis</taxon>
        <taxon>Chytridiomycetes</taxon>
        <taxon>Synchytriales</taxon>
        <taxon>Synchytriaceae</taxon>
        <taxon>Synchytrium</taxon>
    </lineage>
</organism>
<dbReference type="PANTHER" id="PTHR11060">
    <property type="entry name" value="PROTEIN MEMO1"/>
    <property type="match status" value="1"/>
</dbReference>
<dbReference type="AlphaFoldDB" id="A0A507CM87"/>
<dbReference type="STRING" id="286115.A0A507CM87"/>
<evidence type="ECO:0000313" key="3">
    <source>
        <dbReference type="EMBL" id="TPX39583.1"/>
    </source>
</evidence>